<evidence type="ECO:0000313" key="2">
    <source>
        <dbReference type="EMBL" id="USR92394.1"/>
    </source>
</evidence>
<feature type="transmembrane region" description="Helical" evidence="1">
    <location>
        <begin position="152"/>
        <end position="173"/>
    </location>
</feature>
<name>A0ABY5AVZ0_9CYAN</name>
<dbReference type="RefSeq" id="WP_252664551.1">
    <property type="nucleotide sequence ID" value="NZ_CP098611.1"/>
</dbReference>
<evidence type="ECO:0000256" key="1">
    <source>
        <dbReference type="SAM" id="Phobius"/>
    </source>
</evidence>
<gene>
    <name evidence="2" type="ORF">NEA10_06645</name>
</gene>
<dbReference type="Proteomes" id="UP001056708">
    <property type="component" value="Chromosome"/>
</dbReference>
<protein>
    <submittedName>
        <fullName evidence="2">Uncharacterized protein</fullName>
    </submittedName>
</protein>
<reference evidence="2" key="1">
    <citation type="submission" date="2022-06" db="EMBL/GenBank/DDBJ databases">
        <title>Genome sequence of Phormidium yuhuli AB48 isolated from an industrial photobioreactor environment.</title>
        <authorList>
            <person name="Qiu Y."/>
            <person name="Noonan A.J.C."/>
            <person name="Dofher K."/>
            <person name="Koch M."/>
            <person name="Kieft B."/>
            <person name="Lin X."/>
            <person name="Ziels R.M."/>
            <person name="Hallam S.J."/>
        </authorList>
    </citation>
    <scope>NUCLEOTIDE SEQUENCE</scope>
    <source>
        <strain evidence="2">AB48</strain>
    </source>
</reference>
<keyword evidence="1" id="KW-0812">Transmembrane</keyword>
<keyword evidence="3" id="KW-1185">Reference proteome</keyword>
<keyword evidence="1" id="KW-1133">Transmembrane helix</keyword>
<sequence>MDTHLHQPNPQREAVEKKSMDEMLLTLDHLFEREEATAKIVLAALYDMGAENIYYRQLRSRILRGAFRPVTKISKPVFLFFGLRWFKANCPFLIADWLRSLVEFEKQMKANESEVMPVEATSLSNNGQPREKVVFVERGHQEIERLSGQVQLLTSTLLITVAVMGGMLAWLGYELHLTRANLQQEPAMTQTRSEGGRN</sequence>
<organism evidence="2 3">
    <name type="scientific">Phormidium yuhuli AB48</name>
    <dbReference type="NCBI Taxonomy" id="2940671"/>
    <lineage>
        <taxon>Bacteria</taxon>
        <taxon>Bacillati</taxon>
        <taxon>Cyanobacteriota</taxon>
        <taxon>Cyanophyceae</taxon>
        <taxon>Oscillatoriophycideae</taxon>
        <taxon>Oscillatoriales</taxon>
        <taxon>Oscillatoriaceae</taxon>
        <taxon>Phormidium</taxon>
        <taxon>Phormidium yuhuli</taxon>
    </lineage>
</organism>
<dbReference type="EMBL" id="CP098611">
    <property type="protein sequence ID" value="USR92394.1"/>
    <property type="molecule type" value="Genomic_DNA"/>
</dbReference>
<keyword evidence="1" id="KW-0472">Membrane</keyword>
<proteinExistence type="predicted"/>
<accession>A0ABY5AVZ0</accession>
<evidence type="ECO:0000313" key="3">
    <source>
        <dbReference type="Proteomes" id="UP001056708"/>
    </source>
</evidence>